<name>D7SVB3_VITVI</name>
<evidence type="ECO:0000313" key="1">
    <source>
        <dbReference type="EMBL" id="CBI21212.3"/>
    </source>
</evidence>
<dbReference type="InParanoid" id="D7SVB3"/>
<organism evidence="1 2">
    <name type="scientific">Vitis vinifera</name>
    <name type="common">Grape</name>
    <dbReference type="NCBI Taxonomy" id="29760"/>
    <lineage>
        <taxon>Eukaryota</taxon>
        <taxon>Viridiplantae</taxon>
        <taxon>Streptophyta</taxon>
        <taxon>Embryophyta</taxon>
        <taxon>Tracheophyta</taxon>
        <taxon>Spermatophyta</taxon>
        <taxon>Magnoliopsida</taxon>
        <taxon>eudicotyledons</taxon>
        <taxon>Gunneridae</taxon>
        <taxon>Pentapetalae</taxon>
        <taxon>rosids</taxon>
        <taxon>Vitales</taxon>
        <taxon>Vitaceae</taxon>
        <taxon>Viteae</taxon>
        <taxon>Vitis</taxon>
    </lineage>
</organism>
<sequence length="12" mass="1411">MFSIKPPYLVCI</sequence>
<proteinExistence type="predicted"/>
<dbReference type="Proteomes" id="UP000009183">
    <property type="component" value="Chromosome 14"/>
</dbReference>
<dbReference type="HOGENOM" id="CLU_3436927_0_0_1"/>
<gene>
    <name evidence="1" type="ordered locus">VIT_14s0068g00320</name>
</gene>
<accession>D7SVB3</accession>
<keyword evidence="2" id="KW-1185">Reference proteome</keyword>
<evidence type="ECO:0000313" key="2">
    <source>
        <dbReference type="Proteomes" id="UP000009183"/>
    </source>
</evidence>
<reference evidence="2" key="1">
    <citation type="journal article" date="2007" name="Nature">
        <title>The grapevine genome sequence suggests ancestral hexaploidization in major angiosperm phyla.</title>
        <authorList>
            <consortium name="The French-Italian Public Consortium for Grapevine Genome Characterization."/>
            <person name="Jaillon O."/>
            <person name="Aury J.-M."/>
            <person name="Noel B."/>
            <person name="Policriti A."/>
            <person name="Clepet C."/>
            <person name="Casagrande A."/>
            <person name="Choisne N."/>
            <person name="Aubourg S."/>
            <person name="Vitulo N."/>
            <person name="Jubin C."/>
            <person name="Vezzi A."/>
            <person name="Legeai F."/>
            <person name="Hugueney P."/>
            <person name="Dasilva C."/>
            <person name="Horner D."/>
            <person name="Mica E."/>
            <person name="Jublot D."/>
            <person name="Poulain J."/>
            <person name="Bruyere C."/>
            <person name="Billault A."/>
            <person name="Segurens B."/>
            <person name="Gouyvenoux M."/>
            <person name="Ugarte E."/>
            <person name="Cattonaro F."/>
            <person name="Anthouard V."/>
            <person name="Vico V."/>
            <person name="Del Fabbro C."/>
            <person name="Alaux M."/>
            <person name="Di Gaspero G."/>
            <person name="Dumas V."/>
            <person name="Felice N."/>
            <person name="Paillard S."/>
            <person name="Juman I."/>
            <person name="Moroldo M."/>
            <person name="Scalabrin S."/>
            <person name="Canaguier A."/>
            <person name="Le Clainche I."/>
            <person name="Malacrida G."/>
            <person name="Durand E."/>
            <person name="Pesole G."/>
            <person name="Laucou V."/>
            <person name="Chatelet P."/>
            <person name="Merdinoglu D."/>
            <person name="Delledonne M."/>
            <person name="Pezzotti M."/>
            <person name="Lecharny A."/>
            <person name="Scarpelli C."/>
            <person name="Artiguenave F."/>
            <person name="Pe M.E."/>
            <person name="Valle G."/>
            <person name="Morgante M."/>
            <person name="Caboche M."/>
            <person name="Adam-Blondon A.-F."/>
            <person name="Weissenbach J."/>
            <person name="Quetier F."/>
            <person name="Wincker P."/>
        </authorList>
    </citation>
    <scope>NUCLEOTIDE SEQUENCE [LARGE SCALE GENOMIC DNA]</scope>
    <source>
        <strain evidence="2">cv. Pinot noir / PN40024</strain>
    </source>
</reference>
<dbReference type="EMBL" id="FN595232">
    <property type="protein sequence ID" value="CBI21212.3"/>
    <property type="molecule type" value="Genomic_DNA"/>
</dbReference>
<protein>
    <submittedName>
        <fullName evidence="1">Uncharacterized protein</fullName>
    </submittedName>
</protein>